<dbReference type="SUPFAM" id="SSF53335">
    <property type="entry name" value="S-adenosyl-L-methionine-dependent methyltransferases"/>
    <property type="match status" value="1"/>
</dbReference>
<evidence type="ECO:0000256" key="4">
    <source>
        <dbReference type="ARBA" id="ARBA00022691"/>
    </source>
</evidence>
<dbReference type="InterPro" id="IPR002295">
    <property type="entry name" value="N4/N6-MTase_EcoPI_Mod-like"/>
</dbReference>
<keyword evidence="7" id="KW-1185">Reference proteome</keyword>
<dbReference type="GO" id="GO:0032259">
    <property type="term" value="P:methylation"/>
    <property type="evidence" value="ECO:0007669"/>
    <property type="project" value="UniProtKB-KW"/>
</dbReference>
<dbReference type="AlphaFoldDB" id="A0A1E3G2I0"/>
<evidence type="ECO:0000313" key="7">
    <source>
        <dbReference type="Proteomes" id="UP000094570"/>
    </source>
</evidence>
<proteinExistence type="inferred from homology"/>
<evidence type="ECO:0000256" key="2">
    <source>
        <dbReference type="ARBA" id="ARBA00022603"/>
    </source>
</evidence>
<dbReference type="GO" id="GO:0005737">
    <property type="term" value="C:cytoplasm"/>
    <property type="evidence" value="ECO:0007669"/>
    <property type="project" value="TreeGrafter"/>
</dbReference>
<dbReference type="PANTHER" id="PTHR13370:SF3">
    <property type="entry name" value="TRNA (GUANINE(10)-N2)-METHYLTRANSFERASE HOMOLOG"/>
    <property type="match status" value="1"/>
</dbReference>
<dbReference type="GO" id="GO:0008170">
    <property type="term" value="F:N-methyltransferase activity"/>
    <property type="evidence" value="ECO:0007669"/>
    <property type="project" value="InterPro"/>
</dbReference>
<dbReference type="PANTHER" id="PTHR13370">
    <property type="entry name" value="RNA METHYLASE-RELATED"/>
    <property type="match status" value="1"/>
</dbReference>
<dbReference type="Gene3D" id="3.40.50.150">
    <property type="entry name" value="Vaccinia Virus protein VP39"/>
    <property type="match status" value="1"/>
</dbReference>
<evidence type="ECO:0000259" key="5">
    <source>
        <dbReference type="Pfam" id="PF01555"/>
    </source>
</evidence>
<dbReference type="PROSITE" id="PS00092">
    <property type="entry name" value="N6_MTASE"/>
    <property type="match status" value="1"/>
</dbReference>
<dbReference type="EMBL" id="LWAF01000006">
    <property type="protein sequence ID" value="ODN30437.1"/>
    <property type="molecule type" value="Genomic_DNA"/>
</dbReference>
<dbReference type="InterPro" id="IPR002941">
    <property type="entry name" value="DNA_methylase_N4/N6"/>
</dbReference>
<comment type="caution">
    <text evidence="6">The sequence shown here is derived from an EMBL/GenBank/DDBJ whole genome shotgun (WGS) entry which is preliminary data.</text>
</comment>
<dbReference type="InterPro" id="IPR029063">
    <property type="entry name" value="SAM-dependent_MTases_sf"/>
</dbReference>
<dbReference type="OrthoDB" id="9800801at2"/>
<organism evidence="6 7">
    <name type="scientific">Fervidobacterium thailandense</name>
    <dbReference type="NCBI Taxonomy" id="1008305"/>
    <lineage>
        <taxon>Bacteria</taxon>
        <taxon>Thermotogati</taxon>
        <taxon>Thermotogota</taxon>
        <taxon>Thermotogae</taxon>
        <taxon>Thermotogales</taxon>
        <taxon>Fervidobacteriaceae</taxon>
        <taxon>Fervidobacterium</taxon>
    </lineage>
</organism>
<comment type="similarity">
    <text evidence="1">Belongs to the N(4)/N(6)-methyltransferase family.</text>
</comment>
<reference evidence="7" key="1">
    <citation type="submission" date="2016-04" db="EMBL/GenBank/DDBJ databases">
        <title>The genome sequence project of a novel Fervidobacterium isolate from a hot spring in Thailand.</title>
        <authorList>
            <person name="Gonzalez J.M."/>
            <person name="Cuecas A."/>
            <person name="Kanoksilapatham W."/>
        </authorList>
    </citation>
    <scope>NUCLEOTIDE SEQUENCE [LARGE SCALE GENOMIC DNA]</scope>
    <source>
        <strain evidence="7">FC2004</strain>
    </source>
</reference>
<accession>A0A1E3G2I0</accession>
<dbReference type="Pfam" id="PF01555">
    <property type="entry name" value="N6_N4_Mtase"/>
    <property type="match status" value="1"/>
</dbReference>
<evidence type="ECO:0000313" key="6">
    <source>
        <dbReference type="EMBL" id="ODN30437.1"/>
    </source>
</evidence>
<dbReference type="GO" id="GO:0009007">
    <property type="term" value="F:site-specific DNA-methyltransferase (adenine-specific) activity"/>
    <property type="evidence" value="ECO:0007669"/>
    <property type="project" value="TreeGrafter"/>
</dbReference>
<sequence length="850" mass="101403">MHVLQQKYEREFYKALEDIFIGERLEGQSGYINLLKIKSSYYTNVIKPELEKFINDKLLDKGIEDFREELFEKLYTFFKRYFSESGSIYFTYTPWSERVYERIYDPEKDVALFWKTYMLYYVKSERLYKSLELQIKGENGKEFTIYFDATEIEHQKANEKRELIYEFDKVENGKIFLKCKISEKGRKTKEEEIVKEISNNGLRDITTDDIERAIRIFEKQSEVDFFINKDAEQFLKEQLDMFIYQYMFNQKNVWGIKRINEIQTFKEVAEKIIEFIAQFENELVKIWNKPKLVFNSNYVITLDRIAKVDRDFRVINKIVNHPNIHQQIEEWKELELVDEDFKIEHLVNSESIFGGLNDRYKFLPIDTKYFKDIEVELLELFDNLDDQLDGVLIKSENYQALNTILRKYKEKVQTIYIDPPFNKGQDADYFYKVNYKDATWITMLENRIRLAKELLNERGSIFVRCDYNGNMYVRLLMNEIFGEENFRNEISVRRFKKNIMDRLVKKLPEAIDTIYTYSKVAEKFYYENPLKERQVIRKGFWRHMDDSSGQGTPKSFFGKILEPPAGKHWKFSQEKIDKMIDEGKIILQCRNCGYVHDKSKGLWTACPVCGKDDPEPKYWVEESSDEVLDSNWTDIYGYSTGWNFPTENSELLLKRVIECASKPRDLVMDFFLGSGTTTAVAHKLGRKWIGIEMGEHFYTVVLPRMKKVLAYDKSGISKEKDVKEFYNEKNAGGFFKYYELEQYEEVLRNAKYIHGDISLQPRPGKDAFNEYVFMRDPKFVEDAIVKDSDKFKVDLTRIYKDKVVDIPETISNVTGKKIKKISKDYFVLEDIGMIRYDDIPLEYVKELIWW</sequence>
<feature type="domain" description="DNA methylase N-4/N-6" evidence="5">
    <location>
        <begin position="412"/>
        <end position="699"/>
    </location>
</feature>
<protein>
    <submittedName>
        <fullName evidence="6">DNA methylase</fullName>
    </submittedName>
</protein>
<evidence type="ECO:0000256" key="1">
    <source>
        <dbReference type="ARBA" id="ARBA00006594"/>
    </source>
</evidence>
<dbReference type="PRINTS" id="PR00506">
    <property type="entry name" value="D21N6MTFRASE"/>
</dbReference>
<dbReference type="CDD" id="cd00350">
    <property type="entry name" value="rubredoxin_like"/>
    <property type="match status" value="1"/>
</dbReference>
<dbReference type="STRING" id="1008305.A4H02_05230"/>
<name>A0A1E3G2I0_9BACT</name>
<evidence type="ECO:0000256" key="3">
    <source>
        <dbReference type="ARBA" id="ARBA00022679"/>
    </source>
</evidence>
<gene>
    <name evidence="6" type="ORF">A4H02_05230</name>
</gene>
<keyword evidence="3" id="KW-0808">Transferase</keyword>
<keyword evidence="4" id="KW-0949">S-adenosyl-L-methionine</keyword>
<dbReference type="RefSeq" id="WP_069293120.1">
    <property type="nucleotide sequence ID" value="NZ_CP140110.1"/>
</dbReference>
<dbReference type="Proteomes" id="UP000094570">
    <property type="component" value="Unassembled WGS sequence"/>
</dbReference>
<dbReference type="GO" id="GO:0003677">
    <property type="term" value="F:DNA binding"/>
    <property type="evidence" value="ECO:0007669"/>
    <property type="project" value="InterPro"/>
</dbReference>
<dbReference type="InterPro" id="IPR002052">
    <property type="entry name" value="DNA_methylase_N6_adenine_CS"/>
</dbReference>
<keyword evidence="2 6" id="KW-0489">Methyltransferase</keyword>